<proteinExistence type="predicted"/>
<evidence type="ECO:0000313" key="2">
    <source>
        <dbReference type="Proteomes" id="UP000504607"/>
    </source>
</evidence>
<feature type="region of interest" description="Disordered" evidence="1">
    <location>
        <begin position="140"/>
        <end position="205"/>
    </location>
</feature>
<evidence type="ECO:0000256" key="1">
    <source>
        <dbReference type="SAM" id="MobiDB-lite"/>
    </source>
</evidence>
<dbReference type="GO" id="GO:0005737">
    <property type="term" value="C:cytoplasm"/>
    <property type="evidence" value="ECO:0007669"/>
    <property type="project" value="TreeGrafter"/>
</dbReference>
<dbReference type="OrthoDB" id="21471at2759"/>
<dbReference type="PANTHER" id="PTHR31315">
    <property type="entry name" value="PROTEIN SIP5"/>
    <property type="match status" value="1"/>
</dbReference>
<evidence type="ECO:0000313" key="4">
    <source>
        <dbReference type="RefSeq" id="XP_010915542.1"/>
    </source>
</evidence>
<organism evidence="2 4">
    <name type="scientific">Elaeis guineensis var. tenera</name>
    <name type="common">Oil palm</name>
    <dbReference type="NCBI Taxonomy" id="51953"/>
    <lineage>
        <taxon>Eukaryota</taxon>
        <taxon>Viridiplantae</taxon>
        <taxon>Streptophyta</taxon>
        <taxon>Embryophyta</taxon>
        <taxon>Tracheophyta</taxon>
        <taxon>Spermatophyta</taxon>
        <taxon>Magnoliopsida</taxon>
        <taxon>Liliopsida</taxon>
        <taxon>Arecaceae</taxon>
        <taxon>Arecoideae</taxon>
        <taxon>Cocoseae</taxon>
        <taxon>Elaeidinae</taxon>
        <taxon>Elaeis</taxon>
    </lineage>
</organism>
<dbReference type="RefSeq" id="XP_010915541.1">
    <property type="nucleotide sequence ID" value="XM_010917239.3"/>
</dbReference>
<dbReference type="RefSeq" id="XP_010915542.1">
    <property type="nucleotide sequence ID" value="XM_010917240.3"/>
</dbReference>
<protein>
    <submittedName>
        <fullName evidence="3 4">E3 ubiquitin-protein ligase GW2 isoform X1</fullName>
    </submittedName>
</protein>
<keyword evidence="2" id="KW-1185">Reference proteome</keyword>
<evidence type="ECO:0000313" key="3">
    <source>
        <dbReference type="RefSeq" id="XP_010915541.1"/>
    </source>
</evidence>
<dbReference type="Proteomes" id="UP000504607">
    <property type="component" value="Chromosome 3"/>
</dbReference>
<sequence>MGNKIGKRRLAVDEKYTRPQGLYQHKDIDHKKLRKLILDSKLAPCYPGDEEFAMDLEECPICFLYYPSLNRSRCCMKGICTECFLQMKPPHSTRPTQCPFCKTSNYAVEYRGMKTKEEKGMEQMEEQRVIEAQIRMRQQELQDEAERMKKRKDVSSSSRIITPAEVEDQDTCSTSLSGNESVSSLPSCSAPESRRPSHSRQNRDGNFDLDLEDIMVMEAIWLSIQEQGVPGNPTCDGNVLPEPSIEECSNSLSVAPMEVSPGGLACAVASLAEHQHMNGDSAVSMASGGPSSFDMLQQSSSLPVGMARVVGKNPPGFWNEVSPDSGRDVPREEGECSTDHWSEVAEAGTSYAGSDVMVDAGAAAVSFPEGVNMAANHLLPESFEEQMMLAMAVSLAEARARTNAQGLTWL</sequence>
<dbReference type="AlphaFoldDB" id="A0A6I9QUW9"/>
<dbReference type="KEGG" id="egu:105040628"/>
<dbReference type="InterPro" id="IPR039301">
    <property type="entry name" value="Sip5/DA2"/>
</dbReference>
<reference evidence="3 4" key="1">
    <citation type="submission" date="2025-04" db="UniProtKB">
        <authorList>
            <consortium name="RefSeq"/>
        </authorList>
    </citation>
    <scope>IDENTIFICATION</scope>
</reference>
<dbReference type="GeneID" id="105040628"/>
<accession>A0A6I9QUW9</accession>
<gene>
    <name evidence="3 4" type="primary">LOC105040628</name>
</gene>
<feature type="compositionally biased region" description="Polar residues" evidence="1">
    <location>
        <begin position="171"/>
        <end position="187"/>
    </location>
</feature>
<dbReference type="PANTHER" id="PTHR31315:SF1">
    <property type="entry name" value="PROTEIN SIP5"/>
    <property type="match status" value="1"/>
</dbReference>
<name>A0A6I9QUW9_ELAGV</name>